<organism evidence="2 3">
    <name type="scientific">Labilibaculum antarcticum</name>
    <dbReference type="NCBI Taxonomy" id="1717717"/>
    <lineage>
        <taxon>Bacteria</taxon>
        <taxon>Pseudomonadati</taxon>
        <taxon>Bacteroidota</taxon>
        <taxon>Bacteroidia</taxon>
        <taxon>Marinilabiliales</taxon>
        <taxon>Marinifilaceae</taxon>
        <taxon>Labilibaculum</taxon>
    </lineage>
</organism>
<dbReference type="EMBL" id="AP018042">
    <property type="protein sequence ID" value="BAX79920.1"/>
    <property type="molecule type" value="Genomic_DNA"/>
</dbReference>
<dbReference type="InterPro" id="IPR011051">
    <property type="entry name" value="RmlC_Cupin_sf"/>
</dbReference>
<evidence type="ECO:0000313" key="2">
    <source>
        <dbReference type="EMBL" id="BAX79920.1"/>
    </source>
</evidence>
<keyword evidence="3" id="KW-1185">Reference proteome</keyword>
<dbReference type="KEGG" id="mbas:ALGA_1544"/>
<dbReference type="Pfam" id="PF07883">
    <property type="entry name" value="Cupin_2"/>
    <property type="match status" value="1"/>
</dbReference>
<sequence length="141" mass="15809">MKKIFILFCVAQICLLGCKSNKITNTEVITLVKTTKSWNGTPLPKYLDGNPEITILKIIIPPKTKLELHKHPEINAGLVLKGELTVISETNDTLYLKAGEPIVELVNTWHFGRNDSNKPVEIIVFYAGIKETPITILKKQD</sequence>
<gene>
    <name evidence="2" type="ORF">ALGA_1544</name>
</gene>
<dbReference type="PANTHER" id="PTHR36156">
    <property type="entry name" value="SLR2101 PROTEIN"/>
    <property type="match status" value="1"/>
</dbReference>
<dbReference type="PANTHER" id="PTHR36156:SF2">
    <property type="entry name" value="CUPIN TYPE-2 DOMAIN-CONTAINING PROTEIN"/>
    <property type="match status" value="1"/>
</dbReference>
<reference evidence="2 3" key="1">
    <citation type="journal article" date="2018" name="Mar. Genomics">
        <title>Complete genome sequence of Marinifilaceae bacterium strain SPP2, isolated from the Antarctic marine sediment.</title>
        <authorList>
            <person name="Watanabe M."/>
            <person name="Kojima H."/>
            <person name="Fukui M."/>
        </authorList>
    </citation>
    <scope>NUCLEOTIDE SEQUENCE [LARGE SCALE GENOMIC DNA]</scope>
    <source>
        <strain evidence="2 3">SPP2</strain>
    </source>
</reference>
<dbReference type="Proteomes" id="UP000218267">
    <property type="component" value="Chromosome"/>
</dbReference>
<reference evidence="3" key="2">
    <citation type="journal article" date="2020" name="Antonie Van Leeuwenhoek">
        <title>Labilibaculum antarcticum sp. nov., a novel facultative anaerobic, psychrotorelant bacterium isolated from marine sediment of Antarctica.</title>
        <authorList>
            <person name="Watanabe M."/>
            <person name="Kojima H."/>
            <person name="Fukui M."/>
        </authorList>
    </citation>
    <scope>NUCLEOTIDE SEQUENCE [LARGE SCALE GENOMIC DNA]</scope>
    <source>
        <strain evidence="3">SPP2</strain>
    </source>
</reference>
<evidence type="ECO:0000259" key="1">
    <source>
        <dbReference type="Pfam" id="PF07883"/>
    </source>
</evidence>
<dbReference type="InterPro" id="IPR014710">
    <property type="entry name" value="RmlC-like_jellyroll"/>
</dbReference>
<dbReference type="RefSeq" id="WP_096428801.1">
    <property type="nucleotide sequence ID" value="NZ_AP018042.1"/>
</dbReference>
<accession>A0A1Y1CI07</accession>
<dbReference type="OrthoDB" id="287220at2"/>
<name>A0A1Y1CI07_9BACT</name>
<dbReference type="Gene3D" id="2.60.120.10">
    <property type="entry name" value="Jelly Rolls"/>
    <property type="match status" value="1"/>
</dbReference>
<proteinExistence type="predicted"/>
<dbReference type="InterPro" id="IPR013096">
    <property type="entry name" value="Cupin_2"/>
</dbReference>
<protein>
    <submittedName>
        <fullName evidence="2">Cupin</fullName>
    </submittedName>
</protein>
<dbReference type="AlphaFoldDB" id="A0A1Y1CI07"/>
<feature type="domain" description="Cupin type-2" evidence="1">
    <location>
        <begin position="59"/>
        <end position="126"/>
    </location>
</feature>
<dbReference type="CDD" id="cd02236">
    <property type="entry name" value="cupin_CV2614-like"/>
    <property type="match status" value="1"/>
</dbReference>
<dbReference type="InterPro" id="IPR047142">
    <property type="entry name" value="OryJ/VirC-like"/>
</dbReference>
<evidence type="ECO:0000313" key="3">
    <source>
        <dbReference type="Proteomes" id="UP000218267"/>
    </source>
</evidence>
<dbReference type="SUPFAM" id="SSF51182">
    <property type="entry name" value="RmlC-like cupins"/>
    <property type="match status" value="1"/>
</dbReference>